<keyword evidence="1" id="KW-0812">Transmembrane</keyword>
<comment type="caution">
    <text evidence="3">The sequence shown here is derived from an EMBL/GenBank/DDBJ whole genome shotgun (WGS) entry which is preliminary data.</text>
</comment>
<proteinExistence type="predicted"/>
<accession>A0AAV6IRU8</accession>
<evidence type="ECO:0000313" key="4">
    <source>
        <dbReference type="Proteomes" id="UP000823749"/>
    </source>
</evidence>
<dbReference type="Pfam" id="PF24057">
    <property type="entry name" value="DUF7358"/>
    <property type="match status" value="1"/>
</dbReference>
<sequence length="96" mass="10335">MWVVSTFKNLRWCSLIMGVSNAVVFVLAAILIGVVYPDCRGDDKDMLPFGAVLVGSCMRILVMIRQVQEVALVVPLFNADYGAAVCGSNIPGLRCG</sequence>
<organism evidence="3 4">
    <name type="scientific">Rhododendron griersonianum</name>
    <dbReference type="NCBI Taxonomy" id="479676"/>
    <lineage>
        <taxon>Eukaryota</taxon>
        <taxon>Viridiplantae</taxon>
        <taxon>Streptophyta</taxon>
        <taxon>Embryophyta</taxon>
        <taxon>Tracheophyta</taxon>
        <taxon>Spermatophyta</taxon>
        <taxon>Magnoliopsida</taxon>
        <taxon>eudicotyledons</taxon>
        <taxon>Gunneridae</taxon>
        <taxon>Pentapetalae</taxon>
        <taxon>asterids</taxon>
        <taxon>Ericales</taxon>
        <taxon>Ericaceae</taxon>
        <taxon>Ericoideae</taxon>
        <taxon>Rhodoreae</taxon>
        <taxon>Rhododendron</taxon>
    </lineage>
</organism>
<keyword evidence="1" id="KW-1133">Transmembrane helix</keyword>
<evidence type="ECO:0000313" key="3">
    <source>
        <dbReference type="EMBL" id="KAG5531018.1"/>
    </source>
</evidence>
<dbReference type="EMBL" id="JACTNZ010000009">
    <property type="protein sequence ID" value="KAG5531018.1"/>
    <property type="molecule type" value="Genomic_DNA"/>
</dbReference>
<keyword evidence="4" id="KW-1185">Reference proteome</keyword>
<keyword evidence="1" id="KW-0472">Membrane</keyword>
<gene>
    <name evidence="3" type="ORF">RHGRI_025839</name>
</gene>
<evidence type="ECO:0000256" key="1">
    <source>
        <dbReference type="SAM" id="Phobius"/>
    </source>
</evidence>
<feature type="domain" description="DUF7358" evidence="2">
    <location>
        <begin position="7"/>
        <end position="66"/>
    </location>
</feature>
<protein>
    <recommendedName>
        <fullName evidence="2">DUF7358 domain-containing protein</fullName>
    </recommendedName>
</protein>
<name>A0AAV6IRU8_9ERIC</name>
<dbReference type="Proteomes" id="UP000823749">
    <property type="component" value="Chromosome 9"/>
</dbReference>
<evidence type="ECO:0000259" key="2">
    <source>
        <dbReference type="Pfam" id="PF24057"/>
    </source>
</evidence>
<dbReference type="AlphaFoldDB" id="A0AAV6IRU8"/>
<reference evidence="3" key="1">
    <citation type="submission" date="2020-08" db="EMBL/GenBank/DDBJ databases">
        <title>Plant Genome Project.</title>
        <authorList>
            <person name="Zhang R.-G."/>
        </authorList>
    </citation>
    <scope>NUCLEOTIDE SEQUENCE</scope>
    <source>
        <strain evidence="3">WSP0</strain>
        <tissue evidence="3">Leaf</tissue>
    </source>
</reference>
<dbReference type="InterPro" id="IPR055782">
    <property type="entry name" value="DUF7358"/>
</dbReference>
<feature type="transmembrane region" description="Helical" evidence="1">
    <location>
        <begin position="12"/>
        <end position="34"/>
    </location>
</feature>